<sequence length="408" mass="47316">MEIDIHIYDNKDLVVISKRQHYVFDRLLRFFKNATVFAVCAFCVTVLLIYYKHHGVTSNKDGILKVLDKITIIIEQRNLLKGTSIDDDLSILPSVAKIDEETHQVGSVYNLNAQKAVEKMKANVKANDDMQMAETIEEKAEIRKHFLLENTEIERATEIMDGVIKKAKNNSEVKKKEHQSLLRIKKEMIDIYYIYDVIPVKEEDPYYKYYFKFMASAKLAFEEGEPEPIVVAFLYGISMLTMWVFGISALLFVPSFIFFIHKSFERFPGTRTRSFRRFQFYAANVLPFVIFSFVVTKENKLDPKSLVFLQNADFFTLLFGAIVVSCLIWTVNEFIPITFRFSLLSFVLCFSLFLLFKGIPVALYVMIFGILLYCTFGINQMEKVVRHSVAYDLEPRTDAHVPTINNID</sequence>
<keyword evidence="3" id="KW-1185">Reference proteome</keyword>
<keyword evidence="1" id="KW-1133">Transmembrane helix</keyword>
<feature type="transmembrane region" description="Helical" evidence="1">
    <location>
        <begin position="30"/>
        <end position="51"/>
    </location>
</feature>
<dbReference type="Proteomes" id="UP000326354">
    <property type="component" value="Chromosome"/>
</dbReference>
<reference evidence="2 3" key="1">
    <citation type="submission" date="2019-08" db="EMBL/GenBank/DDBJ databases">
        <title>Complete genome sequence of Candidatus Uab amorphum.</title>
        <authorList>
            <person name="Shiratori T."/>
            <person name="Suzuki S."/>
            <person name="Kakizawa Y."/>
            <person name="Ishida K."/>
        </authorList>
    </citation>
    <scope>NUCLEOTIDE SEQUENCE [LARGE SCALE GENOMIC DNA]</scope>
    <source>
        <strain evidence="2 3">SRT547</strain>
    </source>
</reference>
<keyword evidence="1" id="KW-0812">Transmembrane</keyword>
<keyword evidence="1" id="KW-0472">Membrane</keyword>
<name>A0A5S9F605_UABAM</name>
<feature type="transmembrane region" description="Helical" evidence="1">
    <location>
        <begin position="308"/>
        <end position="330"/>
    </location>
</feature>
<evidence type="ECO:0000313" key="3">
    <source>
        <dbReference type="Proteomes" id="UP000326354"/>
    </source>
</evidence>
<feature type="transmembrane region" description="Helical" evidence="1">
    <location>
        <begin position="280"/>
        <end position="296"/>
    </location>
</feature>
<evidence type="ECO:0000256" key="1">
    <source>
        <dbReference type="SAM" id="Phobius"/>
    </source>
</evidence>
<dbReference type="KEGG" id="uam:UABAM_05059"/>
<protein>
    <submittedName>
        <fullName evidence="2">Uncharacterized protein</fullName>
    </submittedName>
</protein>
<feature type="transmembrane region" description="Helical" evidence="1">
    <location>
        <begin position="233"/>
        <end position="259"/>
    </location>
</feature>
<accession>A0A5S9F605</accession>
<gene>
    <name evidence="2" type="ORF">UABAM_05059</name>
</gene>
<evidence type="ECO:0000313" key="2">
    <source>
        <dbReference type="EMBL" id="BBM86673.1"/>
    </source>
</evidence>
<dbReference type="RefSeq" id="WP_151970719.1">
    <property type="nucleotide sequence ID" value="NZ_AP019860.1"/>
</dbReference>
<feature type="transmembrane region" description="Helical" evidence="1">
    <location>
        <begin position="337"/>
        <end position="355"/>
    </location>
</feature>
<feature type="transmembrane region" description="Helical" evidence="1">
    <location>
        <begin position="361"/>
        <end position="378"/>
    </location>
</feature>
<dbReference type="AlphaFoldDB" id="A0A5S9F605"/>
<organism evidence="2 3">
    <name type="scientific">Uabimicrobium amorphum</name>
    <dbReference type="NCBI Taxonomy" id="2596890"/>
    <lineage>
        <taxon>Bacteria</taxon>
        <taxon>Pseudomonadati</taxon>
        <taxon>Planctomycetota</taxon>
        <taxon>Candidatus Uabimicrobiia</taxon>
        <taxon>Candidatus Uabimicrobiales</taxon>
        <taxon>Candidatus Uabimicrobiaceae</taxon>
        <taxon>Candidatus Uabimicrobium</taxon>
    </lineage>
</organism>
<dbReference type="EMBL" id="AP019860">
    <property type="protein sequence ID" value="BBM86673.1"/>
    <property type="molecule type" value="Genomic_DNA"/>
</dbReference>
<proteinExistence type="predicted"/>